<reference evidence="2 3" key="1">
    <citation type="submission" date="2013-12" db="EMBL/GenBank/DDBJ databases">
        <title>Draft genome of the parsitic nematode Ancylostoma duodenale.</title>
        <authorList>
            <person name="Mitreva M."/>
        </authorList>
    </citation>
    <scope>NUCLEOTIDE SEQUENCE [LARGE SCALE GENOMIC DNA]</scope>
    <source>
        <strain evidence="2 3">Zhejiang</strain>
    </source>
</reference>
<accession>A0A0C2FY21</accession>
<dbReference type="Proteomes" id="UP000054047">
    <property type="component" value="Unassembled WGS sequence"/>
</dbReference>
<proteinExistence type="predicted"/>
<feature type="compositionally biased region" description="Polar residues" evidence="1">
    <location>
        <begin position="20"/>
        <end position="33"/>
    </location>
</feature>
<dbReference type="EMBL" id="KN741132">
    <property type="protein sequence ID" value="KIH53470.1"/>
    <property type="molecule type" value="Genomic_DNA"/>
</dbReference>
<feature type="compositionally biased region" description="Low complexity" evidence="1">
    <location>
        <begin position="195"/>
        <end position="206"/>
    </location>
</feature>
<evidence type="ECO:0000313" key="2">
    <source>
        <dbReference type="EMBL" id="KIH53470.1"/>
    </source>
</evidence>
<dbReference type="OrthoDB" id="1728974at2759"/>
<dbReference type="AlphaFoldDB" id="A0A0C2FY21"/>
<sequence>MDGYTGDVHVTALLADTKGTPGTTAAHPTSQAAQRMRWQRLQETDEERNRRLQVIRERARWRRAHETPEQRSKRLQADRERQKRARQQESSEERAIRLQKVMERQRAKRAQETIIERMERLHGETLQQRARRAIESDEQRQIRLQKDRERKSELRRLGKSEGIPAMDTATEVEFAEMCSRIGTRQAPEEEQQCNSRSGITISSCSSNWGGGVSSLDDWSSDEE</sequence>
<organism evidence="2 3">
    <name type="scientific">Ancylostoma duodenale</name>
    <dbReference type="NCBI Taxonomy" id="51022"/>
    <lineage>
        <taxon>Eukaryota</taxon>
        <taxon>Metazoa</taxon>
        <taxon>Ecdysozoa</taxon>
        <taxon>Nematoda</taxon>
        <taxon>Chromadorea</taxon>
        <taxon>Rhabditida</taxon>
        <taxon>Rhabditina</taxon>
        <taxon>Rhabditomorpha</taxon>
        <taxon>Strongyloidea</taxon>
        <taxon>Ancylostomatidae</taxon>
        <taxon>Ancylostomatinae</taxon>
        <taxon>Ancylostoma</taxon>
    </lineage>
</organism>
<feature type="compositionally biased region" description="Basic and acidic residues" evidence="1">
    <location>
        <begin position="132"/>
        <end position="159"/>
    </location>
</feature>
<protein>
    <submittedName>
        <fullName evidence="2">Uncharacterized protein</fullName>
    </submittedName>
</protein>
<feature type="region of interest" description="Disordered" evidence="1">
    <location>
        <begin position="14"/>
        <end position="49"/>
    </location>
</feature>
<feature type="compositionally biased region" description="Basic and acidic residues" evidence="1">
    <location>
        <begin position="40"/>
        <end position="49"/>
    </location>
</feature>
<name>A0A0C2FY21_9BILA</name>
<gene>
    <name evidence="2" type="ORF">ANCDUO_16401</name>
</gene>
<feature type="region of interest" description="Disordered" evidence="1">
    <location>
        <begin position="132"/>
        <end position="166"/>
    </location>
</feature>
<evidence type="ECO:0000256" key="1">
    <source>
        <dbReference type="SAM" id="MobiDB-lite"/>
    </source>
</evidence>
<feature type="non-terminal residue" evidence="2">
    <location>
        <position position="223"/>
    </location>
</feature>
<feature type="region of interest" description="Disordered" evidence="1">
    <location>
        <begin position="61"/>
        <end position="95"/>
    </location>
</feature>
<evidence type="ECO:0000313" key="3">
    <source>
        <dbReference type="Proteomes" id="UP000054047"/>
    </source>
</evidence>
<keyword evidence="3" id="KW-1185">Reference proteome</keyword>
<feature type="region of interest" description="Disordered" evidence="1">
    <location>
        <begin position="182"/>
        <end position="223"/>
    </location>
</feature>